<keyword evidence="3" id="KW-1185">Reference proteome</keyword>
<dbReference type="PANTHER" id="PTHR31205">
    <property type="entry name" value="ACTIN CROSS-LINKING PROTEIN (DUF569)"/>
    <property type="match status" value="1"/>
</dbReference>
<evidence type="ECO:0000259" key="1">
    <source>
        <dbReference type="Pfam" id="PF22932"/>
    </source>
</evidence>
<dbReference type="Gramene" id="HORVU.MOREX.r3.7HG0740840.1">
    <property type="protein sequence ID" value="HORVU.MOREX.r3.7HG0740840.1"/>
    <property type="gene ID" value="HORVU.MOREX.r3.7HG0740840"/>
</dbReference>
<evidence type="ECO:0000313" key="3">
    <source>
        <dbReference type="Proteomes" id="UP000011116"/>
    </source>
</evidence>
<dbReference type="InterPro" id="IPR054726">
    <property type="entry name" value="Ubiq_DUF569-assoc"/>
</dbReference>
<name>A0A8I6YNC2_HORVV</name>
<organism evidence="2 3">
    <name type="scientific">Hordeum vulgare subsp. vulgare</name>
    <name type="common">Domesticated barley</name>
    <dbReference type="NCBI Taxonomy" id="112509"/>
    <lineage>
        <taxon>Eukaryota</taxon>
        <taxon>Viridiplantae</taxon>
        <taxon>Streptophyta</taxon>
        <taxon>Embryophyta</taxon>
        <taxon>Tracheophyta</taxon>
        <taxon>Spermatophyta</taxon>
        <taxon>Magnoliopsida</taxon>
        <taxon>Liliopsida</taxon>
        <taxon>Poales</taxon>
        <taxon>Poaceae</taxon>
        <taxon>BOP clade</taxon>
        <taxon>Pooideae</taxon>
        <taxon>Triticodae</taxon>
        <taxon>Triticeae</taxon>
        <taxon>Hordeinae</taxon>
        <taxon>Hordeum</taxon>
    </lineage>
</organism>
<dbReference type="Proteomes" id="UP000011116">
    <property type="component" value="Chromosome 7H"/>
</dbReference>
<protein>
    <recommendedName>
        <fullName evidence="1">DUF569 domain-containing protein</fullName>
    </recommendedName>
</protein>
<dbReference type="Pfam" id="PF22932">
    <property type="entry name" value="Ubiq_DUF_assoc"/>
    <property type="match status" value="1"/>
</dbReference>
<sequence length="247" mass="27979">MMKPFTYFKMRFLKSIFRISEIIMMKPFTYFNVAWAVHVYHAENGDGPYLLLHSAAYGRYLAATDTPLPRGPGHFRVEQRGHDQPGAGSAMWKVIAGGGVLPNDVRLRNVGGHYLRVHGSFPAAFYWSVEPIPARDGAPRLPPPFPEVPPAWRLIRFRLETDDGWSQFEFRGSCVYNLRKDLAMLLNLPLQRRYAFVMFVRAGRYGRLTPLVVDLPWGGSGETLELVVMLSGTPAYDALRHPDVDAE</sequence>
<feature type="domain" description="DUF569" evidence="1">
    <location>
        <begin position="163"/>
        <end position="229"/>
    </location>
</feature>
<reference evidence="2" key="3">
    <citation type="submission" date="2022-01" db="UniProtKB">
        <authorList>
            <consortium name="EnsemblPlants"/>
        </authorList>
    </citation>
    <scope>IDENTIFICATION</scope>
    <source>
        <strain evidence="2">subsp. vulgare</strain>
    </source>
</reference>
<dbReference type="AlphaFoldDB" id="A0A8I6YNC2"/>
<reference evidence="2" key="2">
    <citation type="submission" date="2020-10" db="EMBL/GenBank/DDBJ databases">
        <authorList>
            <person name="Scholz U."/>
            <person name="Mascher M."/>
            <person name="Fiebig A."/>
        </authorList>
    </citation>
    <scope>NUCLEOTIDE SEQUENCE [LARGE SCALE GENOMIC DNA]</scope>
    <source>
        <strain evidence="2">cv. Morex</strain>
    </source>
</reference>
<reference evidence="3" key="1">
    <citation type="journal article" date="2012" name="Nature">
        <title>A physical, genetic and functional sequence assembly of the barley genome.</title>
        <authorList>
            <consortium name="The International Barley Genome Sequencing Consortium"/>
            <person name="Mayer K.F."/>
            <person name="Waugh R."/>
            <person name="Brown J.W."/>
            <person name="Schulman A."/>
            <person name="Langridge P."/>
            <person name="Platzer M."/>
            <person name="Fincher G.B."/>
            <person name="Muehlbauer G.J."/>
            <person name="Sato K."/>
            <person name="Close T.J."/>
            <person name="Wise R.P."/>
            <person name="Stein N."/>
        </authorList>
    </citation>
    <scope>NUCLEOTIDE SEQUENCE [LARGE SCALE GENOMIC DNA]</scope>
    <source>
        <strain evidence="3">cv. Morex</strain>
    </source>
</reference>
<dbReference type="PANTHER" id="PTHR31205:SF88">
    <property type="entry name" value="DUF569 DOMAIN-CONTAINING PROTEIN"/>
    <property type="match status" value="1"/>
</dbReference>
<evidence type="ECO:0000313" key="2">
    <source>
        <dbReference type="EnsemblPlants" id="HORVU.MOREX.r3.7HG0740840.1"/>
    </source>
</evidence>
<dbReference type="EnsemblPlants" id="HORVU.MOREX.r3.7HG0740840.1">
    <property type="protein sequence ID" value="HORVU.MOREX.r3.7HG0740840.1"/>
    <property type="gene ID" value="HORVU.MOREX.r3.7HG0740840"/>
</dbReference>
<proteinExistence type="predicted"/>
<accession>A0A8I6YNC2</accession>